<evidence type="ECO:0000256" key="2">
    <source>
        <dbReference type="ARBA" id="ARBA00002786"/>
    </source>
</evidence>
<evidence type="ECO:0000256" key="5">
    <source>
        <dbReference type="ARBA" id="ARBA00011270"/>
    </source>
</evidence>
<keyword evidence="7 12" id="KW-0822">Tryptophan biosynthesis</keyword>
<keyword evidence="6 12" id="KW-0028">Amino-acid biosynthesis</keyword>
<evidence type="ECO:0000256" key="9">
    <source>
        <dbReference type="ARBA" id="ARBA00023141"/>
    </source>
</evidence>
<proteinExistence type="inferred from homology"/>
<dbReference type="EMBL" id="WBJZ01000008">
    <property type="protein sequence ID" value="KAB1657831.1"/>
    <property type="molecule type" value="Genomic_DNA"/>
</dbReference>
<dbReference type="Proteomes" id="UP000467240">
    <property type="component" value="Unassembled WGS sequence"/>
</dbReference>
<dbReference type="Pfam" id="PF00291">
    <property type="entry name" value="PALP"/>
    <property type="match status" value="1"/>
</dbReference>
<sequence>MSVYTDATGPYYGSFGGRFVPESLIAALDELTVAWDEARADPAFAAELDDLHRNYSGRPSLLTEAPRFARHAGGARILLKREDLNHTGSHKINNVLGQALLTKRIGKTRVIAETGAGQHGVATATAAALFGLECTIFMGAVDTARQALNVARMRLLGAEVVSVEAGSATLKDAINEALRDWVAQVETTNYIFGTAAGPHPFPAMVRDLQAIIGQEARAQVLEQTGALPTAVAACIGGGSNAIGTFTAFLDDESVALYGYEAAGDGVETPRHAATIGQGRPGVLHGSRTLLLQDEDGQTIESHSISAGLDYPGVGPEHSWLAQLGRVNYLPVTDAAAMEAFRLLARTEGIIPAIESAHALAGVIDLGRELGPDATILVCLSGRGDKDMETAAEYFHLGEADRTEGGAK</sequence>
<dbReference type="GO" id="GO:0004834">
    <property type="term" value="F:tryptophan synthase activity"/>
    <property type="evidence" value="ECO:0007669"/>
    <property type="project" value="UniProtKB-UniRule"/>
</dbReference>
<evidence type="ECO:0000256" key="12">
    <source>
        <dbReference type="HAMAP-Rule" id="MF_00133"/>
    </source>
</evidence>
<feature type="domain" description="Tryptophan synthase beta chain-like PALP" evidence="13">
    <location>
        <begin position="58"/>
        <end position="381"/>
    </location>
</feature>
<evidence type="ECO:0000256" key="6">
    <source>
        <dbReference type="ARBA" id="ARBA00022605"/>
    </source>
</evidence>
<dbReference type="OrthoDB" id="9766131at2"/>
<keyword evidence="15" id="KW-1185">Reference proteome</keyword>
<dbReference type="PIRSF" id="PIRSF001413">
    <property type="entry name" value="Trp_syn_beta"/>
    <property type="match status" value="1"/>
</dbReference>
<feature type="modified residue" description="N6-(pyridoxal phosphate)lysine" evidence="12">
    <location>
        <position position="91"/>
    </location>
</feature>
<evidence type="ECO:0000313" key="15">
    <source>
        <dbReference type="Proteomes" id="UP000467240"/>
    </source>
</evidence>
<dbReference type="FunFam" id="3.40.50.1100:FF:000001">
    <property type="entry name" value="Tryptophan synthase beta chain"/>
    <property type="match status" value="1"/>
</dbReference>
<evidence type="ECO:0000259" key="13">
    <source>
        <dbReference type="Pfam" id="PF00291"/>
    </source>
</evidence>
<dbReference type="HAMAP" id="MF_00133">
    <property type="entry name" value="Trp_synth_beta"/>
    <property type="match status" value="1"/>
</dbReference>
<dbReference type="RefSeq" id="WP_158040313.1">
    <property type="nucleotide sequence ID" value="NZ_JACCFV010000001.1"/>
</dbReference>
<dbReference type="InterPro" id="IPR023026">
    <property type="entry name" value="Trp_synth_beta/beta-like"/>
</dbReference>
<comment type="similarity">
    <text evidence="4 12">Belongs to the TrpB family.</text>
</comment>
<comment type="function">
    <text evidence="2 12">The beta subunit is responsible for the synthesis of L-tryptophan from indole and L-serine.</text>
</comment>
<evidence type="ECO:0000256" key="11">
    <source>
        <dbReference type="ARBA" id="ARBA00049047"/>
    </source>
</evidence>
<keyword evidence="10 12" id="KW-0456">Lyase</keyword>
<keyword evidence="8 12" id="KW-0663">Pyridoxal phosphate</keyword>
<dbReference type="UniPathway" id="UPA00035">
    <property type="reaction ID" value="UER00044"/>
</dbReference>
<name>A0A7J5BU44_9MICO</name>
<comment type="catalytic activity">
    <reaction evidence="11 12">
        <text>(1S,2R)-1-C-(indol-3-yl)glycerol 3-phosphate + L-serine = D-glyceraldehyde 3-phosphate + L-tryptophan + H2O</text>
        <dbReference type="Rhea" id="RHEA:10532"/>
        <dbReference type="ChEBI" id="CHEBI:15377"/>
        <dbReference type="ChEBI" id="CHEBI:33384"/>
        <dbReference type="ChEBI" id="CHEBI:57912"/>
        <dbReference type="ChEBI" id="CHEBI:58866"/>
        <dbReference type="ChEBI" id="CHEBI:59776"/>
        <dbReference type="EC" id="4.2.1.20"/>
    </reaction>
</comment>
<evidence type="ECO:0000256" key="3">
    <source>
        <dbReference type="ARBA" id="ARBA00004733"/>
    </source>
</evidence>
<dbReference type="EC" id="4.2.1.20" evidence="12"/>
<comment type="subunit">
    <text evidence="5 12">Tetramer of two alpha and two beta chains.</text>
</comment>
<dbReference type="PANTHER" id="PTHR48077">
    <property type="entry name" value="TRYPTOPHAN SYNTHASE-RELATED"/>
    <property type="match status" value="1"/>
</dbReference>
<dbReference type="PROSITE" id="PS00168">
    <property type="entry name" value="TRP_SYNTHASE_BETA"/>
    <property type="match status" value="1"/>
</dbReference>
<accession>A0A7J5BU44</accession>
<dbReference type="NCBIfam" id="TIGR00263">
    <property type="entry name" value="trpB"/>
    <property type="match status" value="1"/>
</dbReference>
<evidence type="ECO:0000256" key="10">
    <source>
        <dbReference type="ARBA" id="ARBA00023239"/>
    </source>
</evidence>
<reference evidence="14 15" key="1">
    <citation type="submission" date="2019-09" db="EMBL/GenBank/DDBJ databases">
        <title>Phylogeny of genus Pseudoclavibacter and closely related genus.</title>
        <authorList>
            <person name="Li Y."/>
        </authorList>
    </citation>
    <scope>NUCLEOTIDE SEQUENCE [LARGE SCALE GENOMIC DNA]</scope>
    <source>
        <strain evidence="14 15">DSM 23821</strain>
    </source>
</reference>
<protein>
    <recommendedName>
        <fullName evidence="12">Tryptophan synthase beta chain</fullName>
        <ecNumber evidence="12">4.2.1.20</ecNumber>
    </recommendedName>
</protein>
<dbReference type="CDD" id="cd06446">
    <property type="entry name" value="Trp-synth_B"/>
    <property type="match status" value="1"/>
</dbReference>
<comment type="caution">
    <text evidence="14">The sequence shown here is derived from an EMBL/GenBank/DDBJ whole genome shotgun (WGS) entry which is preliminary data.</text>
</comment>
<dbReference type="FunFam" id="3.40.50.1100:FF:000004">
    <property type="entry name" value="Tryptophan synthase beta chain"/>
    <property type="match status" value="1"/>
</dbReference>
<evidence type="ECO:0000256" key="1">
    <source>
        <dbReference type="ARBA" id="ARBA00001933"/>
    </source>
</evidence>
<dbReference type="AlphaFoldDB" id="A0A7J5BU44"/>
<dbReference type="SUPFAM" id="SSF53686">
    <property type="entry name" value="Tryptophan synthase beta subunit-like PLP-dependent enzymes"/>
    <property type="match status" value="1"/>
</dbReference>
<keyword evidence="9 12" id="KW-0057">Aromatic amino acid biosynthesis</keyword>
<evidence type="ECO:0000256" key="8">
    <source>
        <dbReference type="ARBA" id="ARBA00022898"/>
    </source>
</evidence>
<dbReference type="GO" id="GO:0005737">
    <property type="term" value="C:cytoplasm"/>
    <property type="evidence" value="ECO:0007669"/>
    <property type="project" value="TreeGrafter"/>
</dbReference>
<gene>
    <name evidence="12 14" type="primary">trpB</name>
    <name evidence="14" type="ORF">F8O01_07755</name>
</gene>
<dbReference type="Gene3D" id="3.40.50.1100">
    <property type="match status" value="2"/>
</dbReference>
<organism evidence="14 15">
    <name type="scientific">Pseudoclavibacter chungangensis</name>
    <dbReference type="NCBI Taxonomy" id="587635"/>
    <lineage>
        <taxon>Bacteria</taxon>
        <taxon>Bacillati</taxon>
        <taxon>Actinomycetota</taxon>
        <taxon>Actinomycetes</taxon>
        <taxon>Micrococcales</taxon>
        <taxon>Microbacteriaceae</taxon>
        <taxon>Pseudoclavibacter</taxon>
    </lineage>
</organism>
<comment type="cofactor">
    <cofactor evidence="1 12">
        <name>pyridoxal 5'-phosphate</name>
        <dbReference type="ChEBI" id="CHEBI:597326"/>
    </cofactor>
</comment>
<dbReference type="PANTHER" id="PTHR48077:SF3">
    <property type="entry name" value="TRYPTOPHAN SYNTHASE"/>
    <property type="match status" value="1"/>
</dbReference>
<dbReference type="InterPro" id="IPR006654">
    <property type="entry name" value="Trp_synth_beta"/>
</dbReference>
<evidence type="ECO:0000256" key="7">
    <source>
        <dbReference type="ARBA" id="ARBA00022822"/>
    </source>
</evidence>
<dbReference type="InterPro" id="IPR036052">
    <property type="entry name" value="TrpB-like_PALP_sf"/>
</dbReference>
<evidence type="ECO:0000256" key="4">
    <source>
        <dbReference type="ARBA" id="ARBA00009982"/>
    </source>
</evidence>
<evidence type="ECO:0000313" key="14">
    <source>
        <dbReference type="EMBL" id="KAB1657831.1"/>
    </source>
</evidence>
<dbReference type="InterPro" id="IPR001926">
    <property type="entry name" value="TrpB-like_PALP"/>
</dbReference>
<comment type="pathway">
    <text evidence="3 12">Amino-acid biosynthesis; L-tryptophan biosynthesis; L-tryptophan from chorismate: step 5/5.</text>
</comment>
<dbReference type="InterPro" id="IPR006653">
    <property type="entry name" value="Trp_synth_b_CS"/>
</dbReference>